<accession>A0A8W8L7A4</accession>
<evidence type="ECO:0008006" key="3">
    <source>
        <dbReference type="Google" id="ProtNLM"/>
    </source>
</evidence>
<evidence type="ECO:0000313" key="2">
    <source>
        <dbReference type="Proteomes" id="UP000005408"/>
    </source>
</evidence>
<dbReference type="AlphaFoldDB" id="A0A8W8L7A4"/>
<dbReference type="EnsemblMetazoa" id="G26916.1">
    <property type="protein sequence ID" value="G26916.1:cds"/>
    <property type="gene ID" value="G26916"/>
</dbReference>
<name>A0A8W8L7A4_MAGGI</name>
<evidence type="ECO:0000313" key="1">
    <source>
        <dbReference type="EnsemblMetazoa" id="G26916.1:cds"/>
    </source>
</evidence>
<organism evidence="1 2">
    <name type="scientific">Magallana gigas</name>
    <name type="common">Pacific oyster</name>
    <name type="synonym">Crassostrea gigas</name>
    <dbReference type="NCBI Taxonomy" id="29159"/>
    <lineage>
        <taxon>Eukaryota</taxon>
        <taxon>Metazoa</taxon>
        <taxon>Spiralia</taxon>
        <taxon>Lophotrochozoa</taxon>
        <taxon>Mollusca</taxon>
        <taxon>Bivalvia</taxon>
        <taxon>Autobranchia</taxon>
        <taxon>Pteriomorphia</taxon>
        <taxon>Ostreida</taxon>
        <taxon>Ostreoidea</taxon>
        <taxon>Ostreidae</taxon>
        <taxon>Magallana</taxon>
    </lineage>
</organism>
<proteinExistence type="predicted"/>
<dbReference type="Proteomes" id="UP000005408">
    <property type="component" value="Unassembled WGS sequence"/>
</dbReference>
<reference evidence="1" key="1">
    <citation type="submission" date="2022-08" db="UniProtKB">
        <authorList>
            <consortium name="EnsemblMetazoa"/>
        </authorList>
    </citation>
    <scope>IDENTIFICATION</scope>
    <source>
        <strain evidence="1">05x7-T-G4-1.051#20</strain>
    </source>
</reference>
<sequence length="97" mass="11709">SRVLDYLKIDVEGHEWSVIDYLLKNGITSRIRHFSLEYHIFPDWPDKARYPDLLRTYKRLKEASFYKYFTGIHPLNHTPKKFNIQADVCYVNIKFQS</sequence>
<keyword evidence="2" id="KW-1185">Reference proteome</keyword>
<protein>
    <recommendedName>
        <fullName evidence="3">Methyltransferase FkbM domain-containing protein</fullName>
    </recommendedName>
</protein>